<gene>
    <name evidence="3" type="ORF">WJX73_001593</name>
</gene>
<dbReference type="Proteomes" id="UP001465755">
    <property type="component" value="Unassembled WGS sequence"/>
</dbReference>
<evidence type="ECO:0000256" key="1">
    <source>
        <dbReference type="SAM" id="MobiDB-lite"/>
    </source>
</evidence>
<protein>
    <submittedName>
        <fullName evidence="3">Uncharacterized protein</fullName>
    </submittedName>
</protein>
<organism evidence="3 4">
    <name type="scientific">Symbiochloris irregularis</name>
    <dbReference type="NCBI Taxonomy" id="706552"/>
    <lineage>
        <taxon>Eukaryota</taxon>
        <taxon>Viridiplantae</taxon>
        <taxon>Chlorophyta</taxon>
        <taxon>core chlorophytes</taxon>
        <taxon>Trebouxiophyceae</taxon>
        <taxon>Trebouxiales</taxon>
        <taxon>Trebouxiaceae</taxon>
        <taxon>Symbiochloris</taxon>
    </lineage>
</organism>
<comment type="caution">
    <text evidence="3">The sequence shown here is derived from an EMBL/GenBank/DDBJ whole genome shotgun (WGS) entry which is preliminary data.</text>
</comment>
<proteinExistence type="predicted"/>
<feature type="signal peptide" evidence="2">
    <location>
        <begin position="1"/>
        <end position="19"/>
    </location>
</feature>
<feature type="chain" id="PRO_5043430201" evidence="2">
    <location>
        <begin position="20"/>
        <end position="151"/>
    </location>
</feature>
<dbReference type="EMBL" id="JALJOQ010000173">
    <property type="protein sequence ID" value="KAK9791619.1"/>
    <property type="molecule type" value="Genomic_DNA"/>
</dbReference>
<feature type="compositionally biased region" description="Basic and acidic residues" evidence="1">
    <location>
        <begin position="113"/>
        <end position="122"/>
    </location>
</feature>
<dbReference type="AlphaFoldDB" id="A0AAW1NMC6"/>
<evidence type="ECO:0000313" key="3">
    <source>
        <dbReference type="EMBL" id="KAK9791619.1"/>
    </source>
</evidence>
<evidence type="ECO:0000313" key="4">
    <source>
        <dbReference type="Proteomes" id="UP001465755"/>
    </source>
</evidence>
<accession>A0AAW1NMC6</accession>
<feature type="region of interest" description="Disordered" evidence="1">
    <location>
        <begin position="101"/>
        <end position="134"/>
    </location>
</feature>
<name>A0AAW1NMC6_9CHLO</name>
<sequence length="151" mass="16001">MRVSASPATFLGCLTAGLARDPALGPCGNTSCCPYRPNGPVESAPRPYDPLDPFAVKMVQLVVPCREPLSFCSRSPWSRSSGSSQQTLGGANCAWASSWASPAFPTSSGLRSISDRAVRRGNQDGPALSSTESTKELAKLNLSSIKERKRL</sequence>
<keyword evidence="2" id="KW-0732">Signal</keyword>
<evidence type="ECO:0000256" key="2">
    <source>
        <dbReference type="SAM" id="SignalP"/>
    </source>
</evidence>
<reference evidence="3 4" key="1">
    <citation type="journal article" date="2024" name="Nat. Commun.">
        <title>Phylogenomics reveals the evolutionary origins of lichenization in chlorophyte algae.</title>
        <authorList>
            <person name="Puginier C."/>
            <person name="Libourel C."/>
            <person name="Otte J."/>
            <person name="Skaloud P."/>
            <person name="Haon M."/>
            <person name="Grisel S."/>
            <person name="Petersen M."/>
            <person name="Berrin J.G."/>
            <person name="Delaux P.M."/>
            <person name="Dal Grande F."/>
            <person name="Keller J."/>
        </authorList>
    </citation>
    <scope>NUCLEOTIDE SEQUENCE [LARGE SCALE GENOMIC DNA]</scope>
    <source>
        <strain evidence="3 4">SAG 2036</strain>
    </source>
</reference>
<keyword evidence="4" id="KW-1185">Reference proteome</keyword>